<dbReference type="SUPFAM" id="SSF56563">
    <property type="entry name" value="Major capsid protein gp5"/>
    <property type="match status" value="1"/>
</dbReference>
<evidence type="ECO:0000313" key="4">
    <source>
        <dbReference type="EMBL" id="NBN78685.1"/>
    </source>
</evidence>
<keyword evidence="5" id="KW-1185">Reference proteome</keyword>
<organism evidence="4 5">
    <name type="scientific">Pannonibacter tanglangensis</name>
    <dbReference type="NCBI Taxonomy" id="2750084"/>
    <lineage>
        <taxon>Bacteria</taxon>
        <taxon>Pseudomonadati</taxon>
        <taxon>Pseudomonadota</taxon>
        <taxon>Alphaproteobacteria</taxon>
        <taxon>Hyphomicrobiales</taxon>
        <taxon>Stappiaceae</taxon>
        <taxon>Pannonibacter</taxon>
    </lineage>
</organism>
<feature type="region of interest" description="Disordered" evidence="2">
    <location>
        <begin position="23"/>
        <end position="47"/>
    </location>
</feature>
<comment type="caution">
    <text evidence="4">The sequence shown here is derived from an EMBL/GenBank/DDBJ whole genome shotgun (WGS) entry which is preliminary data.</text>
</comment>
<dbReference type="EMBL" id="JAABLQ010000001">
    <property type="protein sequence ID" value="NBN78685.1"/>
    <property type="molecule type" value="Genomic_DNA"/>
</dbReference>
<gene>
    <name evidence="4" type="ORF">GWI72_10445</name>
</gene>
<proteinExistence type="predicted"/>
<evidence type="ECO:0000256" key="2">
    <source>
        <dbReference type="SAM" id="MobiDB-lite"/>
    </source>
</evidence>
<dbReference type="NCBIfam" id="TIGR01554">
    <property type="entry name" value="major_cap_HK97"/>
    <property type="match status" value="1"/>
</dbReference>
<dbReference type="AlphaFoldDB" id="A0A7X5F4M4"/>
<evidence type="ECO:0000313" key="5">
    <source>
        <dbReference type="Proteomes" id="UP000586722"/>
    </source>
</evidence>
<feature type="region of interest" description="Disordered" evidence="2">
    <location>
        <begin position="173"/>
        <end position="202"/>
    </location>
</feature>
<feature type="compositionally biased region" description="Basic and acidic residues" evidence="2">
    <location>
        <begin position="185"/>
        <end position="195"/>
    </location>
</feature>
<dbReference type="InterPro" id="IPR054612">
    <property type="entry name" value="Phage_capsid-like_C"/>
</dbReference>
<reference evidence="5" key="1">
    <citation type="submission" date="2020-01" db="EMBL/GenBank/DDBJ databases">
        <authorList>
            <person name="Fang Y."/>
            <person name="Sun R."/>
            <person name="Nie L."/>
            <person name="He J."/>
            <person name="Hao L."/>
            <person name="Wang L."/>
            <person name="Su S."/>
            <person name="Lv E."/>
            <person name="Zhang Z."/>
            <person name="Xie R."/>
            <person name="Liu H."/>
        </authorList>
    </citation>
    <scope>NUCLEOTIDE SEQUENCE [LARGE SCALE GENOMIC DNA]</scope>
    <source>
        <strain evidence="5">XCT-53</strain>
    </source>
</reference>
<evidence type="ECO:0000256" key="1">
    <source>
        <dbReference type="ARBA" id="ARBA00004328"/>
    </source>
</evidence>
<name>A0A7X5F4M4_9HYPH</name>
<dbReference type="Pfam" id="PF05065">
    <property type="entry name" value="Phage_capsid"/>
    <property type="match status" value="1"/>
</dbReference>
<dbReference type="Proteomes" id="UP000586722">
    <property type="component" value="Unassembled WGS sequence"/>
</dbReference>
<sequence>MSKIKELREKQARLVAEARSRLDEITDQTTEERAKELEAQHDAAMQEHDRLEQLIEREERLAKVEERHREHRQRERPVSGGSGGGVDEPGAEVSYRHAFARMICGAEVQHMSDEERAVLRAHTASFETRQQLASVAAAGGYTVPTELLNEIIKTLKAWGPMYDDGLCTVMQTSSGNPQTLPTVDDTDKSADEHAEGSALADDNSGDVVFGQRALSAYSFDTPFIKWSWELDQDSIFSMEALLGELLGERLGRLANRRLTTGTGTNAPQGIVTGSSLGVTGATVSGISFDNVMELEHSVNRAYRRSPKCTYMFNDKTFLAVRKLKDGEGNYLWQKGDVTRGAPDLFNNYRYAINDDMDDLGPNRIPMIFGDFAKYYVRKVGQPIIGVLRERFWPAVGIAGLIRFDGRVADPSAIKHFRNAAS</sequence>
<dbReference type="InterPro" id="IPR024455">
    <property type="entry name" value="Phage_capsid"/>
</dbReference>
<comment type="subcellular location">
    <subcellularLocation>
        <location evidence="1">Virion</location>
    </subcellularLocation>
</comment>
<feature type="region of interest" description="Disordered" evidence="2">
    <location>
        <begin position="65"/>
        <end position="90"/>
    </location>
</feature>
<feature type="compositionally biased region" description="Basic and acidic residues" evidence="2">
    <location>
        <begin position="65"/>
        <end position="77"/>
    </location>
</feature>
<accession>A0A7X5F4M4</accession>
<dbReference type="RefSeq" id="WP_161708597.1">
    <property type="nucleotide sequence ID" value="NZ_JAABLQ010000001.1"/>
</dbReference>
<evidence type="ECO:0000259" key="3">
    <source>
        <dbReference type="Pfam" id="PF05065"/>
    </source>
</evidence>
<protein>
    <submittedName>
        <fullName evidence="4">Phage major capsid protein</fullName>
    </submittedName>
</protein>
<feature type="domain" description="Phage capsid-like C-terminal" evidence="3">
    <location>
        <begin position="139"/>
        <end position="415"/>
    </location>
</feature>